<dbReference type="SUPFAM" id="SSF88946">
    <property type="entry name" value="Sigma2 domain of RNA polymerase sigma factors"/>
    <property type="match status" value="1"/>
</dbReference>
<dbReference type="InterPro" id="IPR014284">
    <property type="entry name" value="RNA_pol_sigma-70_dom"/>
</dbReference>
<accession>A0A327JH91</accession>
<evidence type="ECO:0000259" key="6">
    <source>
        <dbReference type="Pfam" id="PF04542"/>
    </source>
</evidence>
<dbReference type="OrthoDB" id="9784272at2"/>
<dbReference type="GO" id="GO:0016987">
    <property type="term" value="F:sigma factor activity"/>
    <property type="evidence" value="ECO:0007669"/>
    <property type="project" value="UniProtKB-KW"/>
</dbReference>
<keyword evidence="2" id="KW-0805">Transcription regulation</keyword>
<dbReference type="Gene3D" id="1.10.10.10">
    <property type="entry name" value="Winged helix-like DNA-binding domain superfamily/Winged helix DNA-binding domain"/>
    <property type="match status" value="1"/>
</dbReference>
<dbReference type="Pfam" id="PF04542">
    <property type="entry name" value="Sigma70_r2"/>
    <property type="match status" value="1"/>
</dbReference>
<evidence type="ECO:0000256" key="2">
    <source>
        <dbReference type="ARBA" id="ARBA00023015"/>
    </source>
</evidence>
<dbReference type="Pfam" id="PF08281">
    <property type="entry name" value="Sigma70_r4_2"/>
    <property type="match status" value="1"/>
</dbReference>
<proteinExistence type="inferred from homology"/>
<dbReference type="PANTHER" id="PTHR43133">
    <property type="entry name" value="RNA POLYMERASE ECF-TYPE SIGMA FACTO"/>
    <property type="match status" value="1"/>
</dbReference>
<dbReference type="NCBIfam" id="TIGR02937">
    <property type="entry name" value="sigma70-ECF"/>
    <property type="match status" value="1"/>
</dbReference>
<dbReference type="Gene3D" id="1.10.1740.10">
    <property type="match status" value="1"/>
</dbReference>
<dbReference type="GO" id="GO:0006352">
    <property type="term" value="P:DNA-templated transcription initiation"/>
    <property type="evidence" value="ECO:0007669"/>
    <property type="project" value="InterPro"/>
</dbReference>
<feature type="domain" description="RNA polymerase sigma-70 region 2" evidence="6">
    <location>
        <begin position="26"/>
        <end position="92"/>
    </location>
</feature>
<dbReference type="RefSeq" id="WP_111435934.1">
    <property type="nucleotide sequence ID" value="NZ_JACIGG010000011.1"/>
</dbReference>
<dbReference type="InterPro" id="IPR036388">
    <property type="entry name" value="WH-like_DNA-bd_sf"/>
</dbReference>
<feature type="region of interest" description="Disordered" evidence="5">
    <location>
        <begin position="99"/>
        <end position="119"/>
    </location>
</feature>
<evidence type="ECO:0000259" key="7">
    <source>
        <dbReference type="Pfam" id="PF08281"/>
    </source>
</evidence>
<keyword evidence="4" id="KW-0804">Transcription</keyword>
<protein>
    <submittedName>
        <fullName evidence="8">RNA polymerase subunit sigma</fullName>
    </submittedName>
</protein>
<evidence type="ECO:0000256" key="3">
    <source>
        <dbReference type="ARBA" id="ARBA00023082"/>
    </source>
</evidence>
<organism evidence="8 9">
    <name type="scientific">Rhodobium orientis</name>
    <dbReference type="NCBI Taxonomy" id="34017"/>
    <lineage>
        <taxon>Bacteria</taxon>
        <taxon>Pseudomonadati</taxon>
        <taxon>Pseudomonadota</taxon>
        <taxon>Alphaproteobacteria</taxon>
        <taxon>Hyphomicrobiales</taxon>
        <taxon>Rhodobiaceae</taxon>
        <taxon>Rhodobium</taxon>
    </lineage>
</organism>
<keyword evidence="3" id="KW-0731">Sigma factor</keyword>
<feature type="domain" description="RNA polymerase sigma factor 70 region 4 type 2" evidence="7">
    <location>
        <begin position="122"/>
        <end position="174"/>
    </location>
</feature>
<gene>
    <name evidence="8" type="ORF">CH339_18615</name>
</gene>
<dbReference type="PANTHER" id="PTHR43133:SF62">
    <property type="entry name" value="RNA POLYMERASE SIGMA FACTOR SIGZ"/>
    <property type="match status" value="1"/>
</dbReference>
<evidence type="ECO:0000313" key="8">
    <source>
        <dbReference type="EMBL" id="RAI25311.1"/>
    </source>
</evidence>
<dbReference type="EMBL" id="NPEV01000050">
    <property type="protein sequence ID" value="RAI25311.1"/>
    <property type="molecule type" value="Genomic_DNA"/>
</dbReference>
<comment type="caution">
    <text evidence="8">The sequence shown here is derived from an EMBL/GenBank/DDBJ whole genome shotgun (WGS) entry which is preliminary data.</text>
</comment>
<keyword evidence="9" id="KW-1185">Reference proteome</keyword>
<dbReference type="InterPro" id="IPR013324">
    <property type="entry name" value="RNA_pol_sigma_r3/r4-like"/>
</dbReference>
<dbReference type="GO" id="GO:0003677">
    <property type="term" value="F:DNA binding"/>
    <property type="evidence" value="ECO:0007669"/>
    <property type="project" value="InterPro"/>
</dbReference>
<dbReference type="Proteomes" id="UP000249299">
    <property type="component" value="Unassembled WGS sequence"/>
</dbReference>
<reference evidence="8 9" key="1">
    <citation type="submission" date="2017-07" db="EMBL/GenBank/DDBJ databases">
        <title>Draft Genome Sequences of Select Purple Nonsulfur Bacteria.</title>
        <authorList>
            <person name="Lasarre B."/>
            <person name="Mckinlay J.B."/>
        </authorList>
    </citation>
    <scope>NUCLEOTIDE SEQUENCE [LARGE SCALE GENOMIC DNA]</scope>
    <source>
        <strain evidence="8 9">DSM 11290</strain>
    </source>
</reference>
<dbReference type="InterPro" id="IPR013249">
    <property type="entry name" value="RNA_pol_sigma70_r4_t2"/>
</dbReference>
<dbReference type="SUPFAM" id="SSF88659">
    <property type="entry name" value="Sigma3 and sigma4 domains of RNA polymerase sigma factors"/>
    <property type="match status" value="1"/>
</dbReference>
<dbReference type="InterPro" id="IPR007627">
    <property type="entry name" value="RNA_pol_sigma70_r2"/>
</dbReference>
<sequence length="180" mass="20326">MPQAENIEELLSRTALGDREAFRLLYVHTSAKLFGVCLRLLKDKARAEDALQEVYVKIWSNASKYAPSGYSPISWLVAVARNHVIDILRAAKPEAVDIDDVPDAADDGPNPEQVSERRSTRRAIEVCLDELDNAAAEAVRGAYLDGDSYRELAERQEVPLNTMRTRLRRSLMKLRDCLER</sequence>
<dbReference type="AlphaFoldDB" id="A0A327JH91"/>
<evidence type="ECO:0000256" key="5">
    <source>
        <dbReference type="SAM" id="MobiDB-lite"/>
    </source>
</evidence>
<name>A0A327JH91_9HYPH</name>
<dbReference type="InterPro" id="IPR013325">
    <property type="entry name" value="RNA_pol_sigma_r2"/>
</dbReference>
<evidence type="ECO:0000256" key="1">
    <source>
        <dbReference type="ARBA" id="ARBA00010641"/>
    </source>
</evidence>
<dbReference type="InterPro" id="IPR039425">
    <property type="entry name" value="RNA_pol_sigma-70-like"/>
</dbReference>
<evidence type="ECO:0000256" key="4">
    <source>
        <dbReference type="ARBA" id="ARBA00023163"/>
    </source>
</evidence>
<evidence type="ECO:0000313" key="9">
    <source>
        <dbReference type="Proteomes" id="UP000249299"/>
    </source>
</evidence>
<comment type="similarity">
    <text evidence="1">Belongs to the sigma-70 factor family. ECF subfamily.</text>
</comment>